<comment type="caution">
    <text evidence="1">The sequence shown here is derived from an EMBL/GenBank/DDBJ whole genome shotgun (WGS) entry which is preliminary data.</text>
</comment>
<organism evidence="1 2">
    <name type="scientific">Linnemannia exigua</name>
    <dbReference type="NCBI Taxonomy" id="604196"/>
    <lineage>
        <taxon>Eukaryota</taxon>
        <taxon>Fungi</taxon>
        <taxon>Fungi incertae sedis</taxon>
        <taxon>Mucoromycota</taxon>
        <taxon>Mortierellomycotina</taxon>
        <taxon>Mortierellomycetes</taxon>
        <taxon>Mortierellales</taxon>
        <taxon>Mortierellaceae</taxon>
        <taxon>Linnemannia</taxon>
    </lineage>
</organism>
<gene>
    <name evidence="1" type="ORF">BGZ95_003494</name>
</gene>
<accession>A0AAD4DLS8</accession>
<dbReference type="Proteomes" id="UP001194580">
    <property type="component" value="Unassembled WGS sequence"/>
</dbReference>
<dbReference type="AlphaFoldDB" id="A0AAD4DLS8"/>
<evidence type="ECO:0000313" key="1">
    <source>
        <dbReference type="EMBL" id="KAG0281459.1"/>
    </source>
</evidence>
<protein>
    <submittedName>
        <fullName evidence="1">Uncharacterized protein</fullName>
    </submittedName>
</protein>
<proteinExistence type="predicted"/>
<keyword evidence="2" id="KW-1185">Reference proteome</keyword>
<reference evidence="1" key="1">
    <citation type="journal article" date="2020" name="Fungal Divers.">
        <title>Resolving the Mortierellaceae phylogeny through synthesis of multi-gene phylogenetics and phylogenomics.</title>
        <authorList>
            <person name="Vandepol N."/>
            <person name="Liber J."/>
            <person name="Desiro A."/>
            <person name="Na H."/>
            <person name="Kennedy M."/>
            <person name="Barry K."/>
            <person name="Grigoriev I.V."/>
            <person name="Miller A.N."/>
            <person name="O'Donnell K."/>
            <person name="Stajich J.E."/>
            <person name="Bonito G."/>
        </authorList>
    </citation>
    <scope>NUCLEOTIDE SEQUENCE</scope>
    <source>
        <strain evidence="1">NRRL 28262</strain>
    </source>
</reference>
<name>A0AAD4DLS8_9FUNG</name>
<evidence type="ECO:0000313" key="2">
    <source>
        <dbReference type="Proteomes" id="UP001194580"/>
    </source>
</evidence>
<sequence length="68" mass="8098">MFDSRFPNRVKNMAISQDSQLDPERRWKWSLKKAKDTSKHRDIHELEQSIKSIENLEAEPSVENDEDI</sequence>
<dbReference type="EMBL" id="JAAAIL010000018">
    <property type="protein sequence ID" value="KAG0281459.1"/>
    <property type="molecule type" value="Genomic_DNA"/>
</dbReference>